<evidence type="ECO:0008006" key="3">
    <source>
        <dbReference type="Google" id="ProtNLM"/>
    </source>
</evidence>
<comment type="caution">
    <text evidence="1">The sequence shown here is derived from an EMBL/GenBank/DDBJ whole genome shotgun (WGS) entry which is preliminary data.</text>
</comment>
<proteinExistence type="predicted"/>
<sequence length="159" mass="17240">MERIRRHISTSELCGICGGGQEDVEHVLRSCVVAKGLWMRALPPEARRRCRLLLDSKVGVMDVVLVHGNRLVVECSRVARAGKGARAGRVLSPSWVRPLSGHSAMWGRNMDMNLTNFILSPTDIASLVKEDERGSSPTIATPMLVAPEVPFDPVGVGGC</sequence>
<evidence type="ECO:0000313" key="1">
    <source>
        <dbReference type="EMBL" id="KAK9028857.1"/>
    </source>
</evidence>
<name>A0ABR2SUD3_9ROSI</name>
<keyword evidence="2" id="KW-1185">Reference proteome</keyword>
<protein>
    <recommendedName>
        <fullName evidence="3">Reverse transcriptase zinc-binding domain-containing protein</fullName>
    </recommendedName>
</protein>
<evidence type="ECO:0000313" key="2">
    <source>
        <dbReference type="Proteomes" id="UP001396334"/>
    </source>
</evidence>
<dbReference type="EMBL" id="JBBPBN010000011">
    <property type="protein sequence ID" value="KAK9028857.1"/>
    <property type="molecule type" value="Genomic_DNA"/>
</dbReference>
<organism evidence="1 2">
    <name type="scientific">Hibiscus sabdariffa</name>
    <name type="common">roselle</name>
    <dbReference type="NCBI Taxonomy" id="183260"/>
    <lineage>
        <taxon>Eukaryota</taxon>
        <taxon>Viridiplantae</taxon>
        <taxon>Streptophyta</taxon>
        <taxon>Embryophyta</taxon>
        <taxon>Tracheophyta</taxon>
        <taxon>Spermatophyta</taxon>
        <taxon>Magnoliopsida</taxon>
        <taxon>eudicotyledons</taxon>
        <taxon>Gunneridae</taxon>
        <taxon>Pentapetalae</taxon>
        <taxon>rosids</taxon>
        <taxon>malvids</taxon>
        <taxon>Malvales</taxon>
        <taxon>Malvaceae</taxon>
        <taxon>Malvoideae</taxon>
        <taxon>Hibiscus</taxon>
    </lineage>
</organism>
<gene>
    <name evidence="1" type="ORF">V6N11_025994</name>
</gene>
<accession>A0ABR2SUD3</accession>
<reference evidence="1 2" key="1">
    <citation type="journal article" date="2024" name="G3 (Bethesda)">
        <title>Genome assembly of Hibiscus sabdariffa L. provides insights into metabolisms of medicinal natural products.</title>
        <authorList>
            <person name="Kim T."/>
        </authorList>
    </citation>
    <scope>NUCLEOTIDE SEQUENCE [LARGE SCALE GENOMIC DNA]</scope>
    <source>
        <strain evidence="1">TK-2024</strain>
        <tissue evidence="1">Old leaves</tissue>
    </source>
</reference>
<dbReference type="Proteomes" id="UP001396334">
    <property type="component" value="Unassembled WGS sequence"/>
</dbReference>